<protein>
    <submittedName>
        <fullName evidence="1">Uncharacterized protein</fullName>
    </submittedName>
</protein>
<gene>
    <name evidence="1" type="ORF">BD311DRAFT_650060</name>
</gene>
<dbReference type="Proteomes" id="UP000292957">
    <property type="component" value="Unassembled WGS sequence"/>
</dbReference>
<sequence length="75" mass="8410">MQRRARQAILVDCLFLDIEILARPISHNPSHALAPPEQLQGPDELHTTNNVSQALWRYMKVEAALGEHRDANGAL</sequence>
<reference evidence="1" key="1">
    <citation type="submission" date="2019-01" db="EMBL/GenBank/DDBJ databases">
        <title>Draft genome sequences of three monokaryotic isolates of the white-rot basidiomycete fungus Dichomitus squalens.</title>
        <authorList>
            <consortium name="DOE Joint Genome Institute"/>
            <person name="Lopez S.C."/>
            <person name="Andreopoulos B."/>
            <person name="Pangilinan J."/>
            <person name="Lipzen A."/>
            <person name="Riley R."/>
            <person name="Ahrendt S."/>
            <person name="Ng V."/>
            <person name="Barry K."/>
            <person name="Daum C."/>
            <person name="Grigoriev I.V."/>
            <person name="Hilden K.S."/>
            <person name="Makela M.R."/>
            <person name="de Vries R.P."/>
        </authorList>
    </citation>
    <scope>NUCLEOTIDE SEQUENCE [LARGE SCALE GENOMIC DNA]</scope>
    <source>
        <strain evidence="1">OM18370.1</strain>
    </source>
</reference>
<accession>A0A4Q9N3W4</accession>
<name>A0A4Q9N3W4_9APHY</name>
<organism evidence="1">
    <name type="scientific">Dichomitus squalens</name>
    <dbReference type="NCBI Taxonomy" id="114155"/>
    <lineage>
        <taxon>Eukaryota</taxon>
        <taxon>Fungi</taxon>
        <taxon>Dikarya</taxon>
        <taxon>Basidiomycota</taxon>
        <taxon>Agaricomycotina</taxon>
        <taxon>Agaricomycetes</taxon>
        <taxon>Polyporales</taxon>
        <taxon>Polyporaceae</taxon>
        <taxon>Dichomitus</taxon>
    </lineage>
</organism>
<dbReference type="AlphaFoldDB" id="A0A4Q9N3W4"/>
<evidence type="ECO:0000313" key="1">
    <source>
        <dbReference type="EMBL" id="TBU34608.1"/>
    </source>
</evidence>
<proteinExistence type="predicted"/>
<dbReference type="EMBL" id="ML143388">
    <property type="protein sequence ID" value="TBU34608.1"/>
    <property type="molecule type" value="Genomic_DNA"/>
</dbReference>